<dbReference type="RefSeq" id="WP_107724832.1">
    <property type="nucleotide sequence ID" value="NZ_PZZP01000001.1"/>
</dbReference>
<gene>
    <name evidence="5" type="ORF">C8J48_0542</name>
</gene>
<evidence type="ECO:0000313" key="6">
    <source>
        <dbReference type="Proteomes" id="UP000241639"/>
    </source>
</evidence>
<sequence length="353" mass="39166">MKKVGSMILVLALMVFTVACGAAGGDDNGYIGIAMPTKSSERWVKDGENMVKEFEDLGYRTDLQYAEDVVENQVSQIENMITKGVDILVIAAIDGEALTDVLQTAHDQGIEVIAYDRLIMNSDHVSYYTTFDNFQVGVLQGEYIEQQLDLKKEKGPFNIELFAGSPDDNNAHFFFNGAMSVLQPYIDEGKLVVRSKQTNFNQIATLRWDGETAQKRMDDRLSTHYTSEKVDAVLSPYDGISIGVISSLKGVGYSEEDMPVITGQDAELASIKSIIAEEQTQTVFKDTRELAKKTVAIADAIIKGEEPEVNDTKTYDNGVKVVPSYLIEPVSVDRSNYEEVLVEGGYYKKEKLQ</sequence>
<dbReference type="PANTHER" id="PTHR30036">
    <property type="entry name" value="D-XYLOSE-BINDING PERIPLASMIC PROTEIN"/>
    <property type="match status" value="1"/>
</dbReference>
<name>A0A2T4Z7W0_9BACL</name>
<dbReference type="GO" id="GO:0030246">
    <property type="term" value="F:carbohydrate binding"/>
    <property type="evidence" value="ECO:0007669"/>
    <property type="project" value="TreeGrafter"/>
</dbReference>
<comment type="subcellular location">
    <subcellularLocation>
        <location evidence="1">Cell envelope</location>
    </subcellularLocation>
</comment>
<evidence type="ECO:0000256" key="3">
    <source>
        <dbReference type="SAM" id="SignalP"/>
    </source>
</evidence>
<dbReference type="Proteomes" id="UP000241639">
    <property type="component" value="Unassembled WGS sequence"/>
</dbReference>
<dbReference type="PANTHER" id="PTHR30036:SF1">
    <property type="entry name" value="D-XYLOSE-BINDING PERIPLASMIC PROTEIN"/>
    <property type="match status" value="1"/>
</dbReference>
<dbReference type="OrthoDB" id="9769193at2"/>
<dbReference type="AlphaFoldDB" id="A0A2T4Z7W0"/>
<dbReference type="Gene3D" id="3.40.50.2300">
    <property type="match status" value="2"/>
</dbReference>
<keyword evidence="2 3" id="KW-0732">Signal</keyword>
<dbReference type="CDD" id="cd19994">
    <property type="entry name" value="PBP1_ChvE"/>
    <property type="match status" value="1"/>
</dbReference>
<evidence type="ECO:0000259" key="4">
    <source>
        <dbReference type="Pfam" id="PF13407"/>
    </source>
</evidence>
<feature type="domain" description="Periplasmic binding protein" evidence="4">
    <location>
        <begin position="31"/>
        <end position="306"/>
    </location>
</feature>
<dbReference type="NCBIfam" id="NF040907">
    <property type="entry name" value="ChvE"/>
    <property type="match status" value="1"/>
</dbReference>
<dbReference type="SUPFAM" id="SSF53822">
    <property type="entry name" value="Periplasmic binding protein-like I"/>
    <property type="match status" value="1"/>
</dbReference>
<dbReference type="InterPro" id="IPR050555">
    <property type="entry name" value="Bact_Solute-Bind_Prot2"/>
</dbReference>
<dbReference type="GO" id="GO:0030288">
    <property type="term" value="C:outer membrane-bounded periplasmic space"/>
    <property type="evidence" value="ECO:0007669"/>
    <property type="project" value="TreeGrafter"/>
</dbReference>
<dbReference type="EMBL" id="PZZP01000001">
    <property type="protein sequence ID" value="PTM57971.1"/>
    <property type="molecule type" value="Genomic_DNA"/>
</dbReference>
<reference evidence="5 6" key="1">
    <citation type="submission" date="2018-04" db="EMBL/GenBank/DDBJ databases">
        <title>Genomic Encyclopedia of Archaeal and Bacterial Type Strains, Phase II (KMG-II): from individual species to whole genera.</title>
        <authorList>
            <person name="Goeker M."/>
        </authorList>
    </citation>
    <scope>NUCLEOTIDE SEQUENCE [LARGE SCALE GENOMIC DNA]</scope>
    <source>
        <strain evidence="5 6">DSM 45169</strain>
    </source>
</reference>
<dbReference type="InterPro" id="IPR049784">
    <property type="entry name" value="ChvE-like"/>
</dbReference>
<dbReference type="InterPro" id="IPR025997">
    <property type="entry name" value="SBP_2_dom"/>
</dbReference>
<proteinExistence type="predicted"/>
<evidence type="ECO:0000313" key="5">
    <source>
        <dbReference type="EMBL" id="PTM57971.1"/>
    </source>
</evidence>
<dbReference type="InterPro" id="IPR028082">
    <property type="entry name" value="Peripla_BP_I"/>
</dbReference>
<comment type="caution">
    <text evidence="5">The sequence shown here is derived from an EMBL/GenBank/DDBJ whole genome shotgun (WGS) entry which is preliminary data.</text>
</comment>
<feature type="signal peptide" evidence="3">
    <location>
        <begin position="1"/>
        <end position="22"/>
    </location>
</feature>
<keyword evidence="6" id="KW-1185">Reference proteome</keyword>
<organism evidence="5 6">
    <name type="scientific">Desmospora activa DSM 45169</name>
    <dbReference type="NCBI Taxonomy" id="1121389"/>
    <lineage>
        <taxon>Bacteria</taxon>
        <taxon>Bacillati</taxon>
        <taxon>Bacillota</taxon>
        <taxon>Bacilli</taxon>
        <taxon>Bacillales</taxon>
        <taxon>Thermoactinomycetaceae</taxon>
        <taxon>Desmospora</taxon>
    </lineage>
</organism>
<feature type="chain" id="PRO_5038902173" evidence="3">
    <location>
        <begin position="23"/>
        <end position="353"/>
    </location>
</feature>
<dbReference type="Pfam" id="PF13407">
    <property type="entry name" value="Peripla_BP_4"/>
    <property type="match status" value="1"/>
</dbReference>
<dbReference type="PROSITE" id="PS51257">
    <property type="entry name" value="PROKAR_LIPOPROTEIN"/>
    <property type="match status" value="1"/>
</dbReference>
<evidence type="ECO:0000256" key="1">
    <source>
        <dbReference type="ARBA" id="ARBA00004196"/>
    </source>
</evidence>
<protein>
    <submittedName>
        <fullName evidence="5">Multiple monosaccharide-binding protein</fullName>
    </submittedName>
</protein>
<accession>A0A2T4Z7W0</accession>
<evidence type="ECO:0000256" key="2">
    <source>
        <dbReference type="ARBA" id="ARBA00022729"/>
    </source>
</evidence>